<evidence type="ECO:0000313" key="5">
    <source>
        <dbReference type="EMBL" id="MCH6170120.1"/>
    </source>
</evidence>
<dbReference type="SUPFAM" id="SSF53822">
    <property type="entry name" value="Periplasmic binding protein-like I"/>
    <property type="match status" value="1"/>
</dbReference>
<dbReference type="PANTHER" id="PTHR30036">
    <property type="entry name" value="D-XYLOSE-BINDING PERIPLASMIC PROTEIN"/>
    <property type="match status" value="1"/>
</dbReference>
<protein>
    <submittedName>
        <fullName evidence="5">Substrate-binding domain-containing protein</fullName>
    </submittedName>
</protein>
<dbReference type="RefSeq" id="WP_241040929.1">
    <property type="nucleotide sequence ID" value="NZ_BAAAJF010000049.1"/>
</dbReference>
<feature type="chain" id="PRO_5046978360" evidence="3">
    <location>
        <begin position="32"/>
        <end position="368"/>
    </location>
</feature>
<evidence type="ECO:0000256" key="3">
    <source>
        <dbReference type="SAM" id="SignalP"/>
    </source>
</evidence>
<evidence type="ECO:0000259" key="4">
    <source>
        <dbReference type="Pfam" id="PF13407"/>
    </source>
</evidence>
<accession>A0ABS9TNK1</accession>
<dbReference type="Pfam" id="PF13407">
    <property type="entry name" value="Peripla_BP_4"/>
    <property type="match status" value="1"/>
</dbReference>
<keyword evidence="2 3" id="KW-0732">Signal</keyword>
<sequence length="368" mass="37545">MSNGALRSRHLGKALAVALAAVVTAGLTACADVDEGGGTPAAGGDGETQNAKVAFLMPDIASTRYELADRPLFEAKVKQLCAGCEVVYANANSDAAQQQQQANSALAQGVKAIVLDPVDSTAAASIVTTARAQGVPVIAYDRPIPDVPADYYISFDNEAIGSMIAKSLVDKLEADGVQGGLLQVNGSPTDAAAGLIKKGIHSSIDPSGLPLLAEFDTPDWEPSKAQDWVSGQITKFGPQIVGVVAANDGTGGGSIAAFKAAGAPVPPVTGNDAELAAAQRIIAGDQYNTISKPIKIVAEAAAVTALQFVNGERPAGKTTLFNTPSELFTPTVVTKENLKEVLIDSGEIKASDLCTPEYATACSQAGLA</sequence>
<evidence type="ECO:0000313" key="6">
    <source>
        <dbReference type="Proteomes" id="UP001299970"/>
    </source>
</evidence>
<dbReference type="Proteomes" id="UP001299970">
    <property type="component" value="Unassembled WGS sequence"/>
</dbReference>
<dbReference type="InterPro" id="IPR025997">
    <property type="entry name" value="SBP_2_dom"/>
</dbReference>
<evidence type="ECO:0000256" key="1">
    <source>
        <dbReference type="ARBA" id="ARBA00004196"/>
    </source>
</evidence>
<gene>
    <name evidence="5" type="ORF">MMF94_30845</name>
</gene>
<dbReference type="InterPro" id="IPR050555">
    <property type="entry name" value="Bact_Solute-Bind_Prot2"/>
</dbReference>
<dbReference type="PANTHER" id="PTHR30036:SF1">
    <property type="entry name" value="D-XYLOSE-BINDING PERIPLASMIC PROTEIN"/>
    <property type="match status" value="1"/>
</dbReference>
<feature type="signal peptide" evidence="3">
    <location>
        <begin position="1"/>
        <end position="31"/>
    </location>
</feature>
<comment type="subcellular location">
    <subcellularLocation>
        <location evidence="1">Cell envelope</location>
    </subcellularLocation>
</comment>
<dbReference type="InterPro" id="IPR028082">
    <property type="entry name" value="Peripla_BP_I"/>
</dbReference>
<name>A0ABS9TNK1_9PSEU</name>
<proteinExistence type="predicted"/>
<feature type="domain" description="Periplasmic binding protein" evidence="4">
    <location>
        <begin position="53"/>
        <end position="312"/>
    </location>
</feature>
<keyword evidence="6" id="KW-1185">Reference proteome</keyword>
<evidence type="ECO:0000256" key="2">
    <source>
        <dbReference type="ARBA" id="ARBA00022729"/>
    </source>
</evidence>
<comment type="caution">
    <text evidence="5">The sequence shown here is derived from an EMBL/GenBank/DDBJ whole genome shotgun (WGS) entry which is preliminary data.</text>
</comment>
<dbReference type="EMBL" id="JAKXMK010000030">
    <property type="protein sequence ID" value="MCH6170120.1"/>
    <property type="molecule type" value="Genomic_DNA"/>
</dbReference>
<dbReference type="Gene3D" id="3.40.50.2300">
    <property type="match status" value="2"/>
</dbReference>
<organism evidence="5 6">
    <name type="scientific">Pseudonocardia alaniniphila</name>
    <dbReference type="NCBI Taxonomy" id="75291"/>
    <lineage>
        <taxon>Bacteria</taxon>
        <taxon>Bacillati</taxon>
        <taxon>Actinomycetota</taxon>
        <taxon>Actinomycetes</taxon>
        <taxon>Pseudonocardiales</taxon>
        <taxon>Pseudonocardiaceae</taxon>
        <taxon>Pseudonocardia</taxon>
    </lineage>
</organism>
<dbReference type="PROSITE" id="PS51257">
    <property type="entry name" value="PROKAR_LIPOPROTEIN"/>
    <property type="match status" value="1"/>
</dbReference>
<reference evidence="5 6" key="1">
    <citation type="submission" date="2022-03" db="EMBL/GenBank/DDBJ databases">
        <title>Pseudonocardia alaer sp. nov., a novel actinomycete isolated from reed forest soil.</title>
        <authorList>
            <person name="Wang L."/>
        </authorList>
    </citation>
    <scope>NUCLEOTIDE SEQUENCE [LARGE SCALE GENOMIC DNA]</scope>
    <source>
        <strain evidence="5 6">Y-16303</strain>
    </source>
</reference>